<organism evidence="2">
    <name type="scientific">mine drainage metagenome</name>
    <dbReference type="NCBI Taxonomy" id="410659"/>
    <lineage>
        <taxon>unclassified sequences</taxon>
        <taxon>metagenomes</taxon>
        <taxon>ecological metagenomes</taxon>
    </lineage>
</organism>
<feature type="compositionally biased region" description="Basic and acidic residues" evidence="1">
    <location>
        <begin position="51"/>
        <end position="63"/>
    </location>
</feature>
<comment type="caution">
    <text evidence="2">The sequence shown here is derived from an EMBL/GenBank/DDBJ whole genome shotgun (WGS) entry which is preliminary data.</text>
</comment>
<name>E6PCJ4_9ZZZZ</name>
<dbReference type="AlphaFoldDB" id="E6PCJ4"/>
<feature type="compositionally biased region" description="Basic and acidic residues" evidence="1">
    <location>
        <begin position="26"/>
        <end position="40"/>
    </location>
</feature>
<gene>
    <name evidence="2" type="ORF">CARN1_2065</name>
</gene>
<feature type="compositionally biased region" description="Polar residues" evidence="1">
    <location>
        <begin position="1"/>
        <end position="15"/>
    </location>
</feature>
<dbReference type="EMBL" id="CABL01000001">
    <property type="protein sequence ID" value="CBH74178.1"/>
    <property type="molecule type" value="Genomic_DNA"/>
</dbReference>
<protein>
    <submittedName>
        <fullName evidence="2">Uncharacterized protein</fullName>
    </submittedName>
</protein>
<feature type="compositionally biased region" description="Basic and acidic residues" evidence="1">
    <location>
        <begin position="75"/>
        <end position="94"/>
    </location>
</feature>
<feature type="region of interest" description="Disordered" evidence="1">
    <location>
        <begin position="1"/>
        <end position="114"/>
    </location>
</feature>
<accession>E6PCJ4</accession>
<sequence>MSNQATMSKPTPKTNGGTGDSAATKSGKEFYEKLEPKGGKEQAGNPRASAAHHEAAGHHDASAHHHRQAAFEQSQGEHELAEQHAHRAHDHGEQAHAYSASALAQLRGESQRGS</sequence>
<evidence type="ECO:0000256" key="1">
    <source>
        <dbReference type="SAM" id="MobiDB-lite"/>
    </source>
</evidence>
<reference evidence="2" key="1">
    <citation type="submission" date="2009-10" db="EMBL/GenBank/DDBJ databases">
        <title>Diversity of trophic interactions inside an arsenic-rich microbial ecosystem.</title>
        <authorList>
            <person name="Bertin P.N."/>
            <person name="Heinrich-Salmeron A."/>
            <person name="Pelletier E."/>
            <person name="Goulhen-Chollet F."/>
            <person name="Arsene-Ploetze F."/>
            <person name="Gallien S."/>
            <person name="Calteau A."/>
            <person name="Vallenet D."/>
            <person name="Casiot C."/>
            <person name="Chane-Woon-Ming B."/>
            <person name="Giloteaux L."/>
            <person name="Barakat M."/>
            <person name="Bonnefoy V."/>
            <person name="Bruneel O."/>
            <person name="Chandler M."/>
            <person name="Cleiss J."/>
            <person name="Duran R."/>
            <person name="Elbaz-Poulichet F."/>
            <person name="Fonknechten N."/>
            <person name="Lauga B."/>
            <person name="Mornico D."/>
            <person name="Ortet P."/>
            <person name="Schaeffer C."/>
            <person name="Siguier P."/>
            <person name="Alexander Thil Smith A."/>
            <person name="Van Dorsselaer A."/>
            <person name="Weissenbach J."/>
            <person name="Medigue C."/>
            <person name="Le Paslier D."/>
        </authorList>
    </citation>
    <scope>NUCLEOTIDE SEQUENCE</scope>
</reference>
<proteinExistence type="predicted"/>
<evidence type="ECO:0000313" key="2">
    <source>
        <dbReference type="EMBL" id="CBH74178.1"/>
    </source>
</evidence>